<evidence type="ECO:0000256" key="2">
    <source>
        <dbReference type="ARBA" id="ARBA00022670"/>
    </source>
</evidence>
<dbReference type="EMBL" id="CP001843">
    <property type="protein sequence ID" value="AEF83679.1"/>
    <property type="molecule type" value="Genomic_DNA"/>
</dbReference>
<dbReference type="InterPro" id="IPR051201">
    <property type="entry name" value="Chloro_Bact_Ser_Proteases"/>
</dbReference>
<dbReference type="Gene3D" id="2.40.10.10">
    <property type="entry name" value="Trypsin-like serine proteases"/>
    <property type="match status" value="2"/>
</dbReference>
<dbReference type="RefSeq" id="WP_015708875.1">
    <property type="nucleotide sequence ID" value="NC_015578.1"/>
</dbReference>
<keyword evidence="3" id="KW-0378">Hydrolase</keyword>
<dbReference type="InterPro" id="IPR043504">
    <property type="entry name" value="Peptidase_S1_PA_chymotrypsin"/>
</dbReference>
<dbReference type="Proteomes" id="UP000009223">
    <property type="component" value="Chromosome"/>
</dbReference>
<gene>
    <name evidence="4" type="ordered locus">TREPR_1199</name>
</gene>
<dbReference type="InterPro" id="IPR009003">
    <property type="entry name" value="Peptidase_S1_PA"/>
</dbReference>
<dbReference type="AlphaFoldDB" id="F5YGT0"/>
<reference evidence="4 5" key="2">
    <citation type="journal article" date="2011" name="ISME J.">
        <title>RNA-seq reveals cooperative metabolic interactions between two termite-gut spirochete species in co-culture.</title>
        <authorList>
            <person name="Rosenthal A.Z."/>
            <person name="Matson E.G."/>
            <person name="Eldar A."/>
            <person name="Leadbetter J.R."/>
        </authorList>
    </citation>
    <scope>NUCLEOTIDE SEQUENCE [LARGE SCALE GENOMIC DNA]</scope>
    <source>
        <strain evidence="5">ATCC BAA-887 / DSM 12427 / ZAS-2</strain>
    </source>
</reference>
<dbReference type="MEROPS" id="S01.454"/>
<dbReference type="Gene3D" id="2.30.42.10">
    <property type="match status" value="1"/>
</dbReference>
<sequence length="612" mass="65909">MGLWNNKKIAAILILAGTGLFICSCVSEARAEKRLSPMVSTGALRLNDIEQYASSEPARAIHLIGTYRTVYGEDSPHPEQDLALNERLGILEGLAIQNLKDAQTLAISEKRWEDAASLARSLGSLGIAVENTGMEPDFLLEDGKEKLAAGDNLAAFLSAARSHVLKPLDAENALLFLQRAAELKQRRAANFFLSIIESQGGSFPKELGLFAKGQDSASDMIKGVVTVLVNRGYRIQRGMGSPDWVLGSAFFVDSSGLMITNYHVIASEVDPSYEGYSRMYIRLGDSTSPRIPAKVIGWDKALDLALIKAEVKPEYVFSLVDWVIPQVGDTVLAIGSPGGLEKTVTRGIVSALGRRFLQIGDVIQIDAAVNHGNSGGPVVDTEGRLVGIVFAGVEQYQGLNFAVPAERLAAALPALIAGGKAQRPWFGLAISETAQGAEIIYVAPFTPAAEQQVTEGSFIKSINGEEVRAPQGALIPALQDRLFPGRPGELVSLETSDGKHRVLQTTVRPEIPLAEAAKKDSRERMAAALFGLILTPSLNRGIAPAYLVKKVVRGSIADEAGLSEQDPVSIRGFKIEESDGYALLDINVKKRRMGYMETYMRLPAMLDSPDTL</sequence>
<dbReference type="eggNOG" id="COG0265">
    <property type="taxonomic scope" value="Bacteria"/>
</dbReference>
<dbReference type="STRING" id="545694.TREPR_1199"/>
<dbReference type="KEGG" id="tpi:TREPR_1199"/>
<keyword evidence="5" id="KW-1185">Reference proteome</keyword>
<dbReference type="PANTHER" id="PTHR43343">
    <property type="entry name" value="PEPTIDASE S12"/>
    <property type="match status" value="1"/>
</dbReference>
<name>F5YGT0_TREPZ</name>
<dbReference type="PANTHER" id="PTHR43343:SF3">
    <property type="entry name" value="PROTEASE DO-LIKE 8, CHLOROPLASTIC"/>
    <property type="match status" value="1"/>
</dbReference>
<dbReference type="PROSITE" id="PS51257">
    <property type="entry name" value="PROKAR_LIPOPROTEIN"/>
    <property type="match status" value="1"/>
</dbReference>
<protein>
    <submittedName>
        <fullName evidence="4">Trypsin domain/PDZ domain protein</fullName>
    </submittedName>
</protein>
<dbReference type="HOGENOM" id="CLU_026857_0_0_12"/>
<reference evidence="5" key="1">
    <citation type="submission" date="2009-12" db="EMBL/GenBank/DDBJ databases">
        <title>Complete sequence of Treponema primitia strain ZAS-2.</title>
        <authorList>
            <person name="Tetu S.G."/>
            <person name="Matson E."/>
            <person name="Ren Q."/>
            <person name="Seshadri R."/>
            <person name="Elbourne L."/>
            <person name="Hassan K.A."/>
            <person name="Durkin A."/>
            <person name="Radune D."/>
            <person name="Mohamoud Y."/>
            <person name="Shay R."/>
            <person name="Jin S."/>
            <person name="Zhang X."/>
            <person name="Lucey K."/>
            <person name="Ballor N.R."/>
            <person name="Ottesen E."/>
            <person name="Rosenthal R."/>
            <person name="Allen A."/>
            <person name="Leadbetter J.R."/>
            <person name="Paulsen I.T."/>
        </authorList>
    </citation>
    <scope>NUCLEOTIDE SEQUENCE [LARGE SCALE GENOMIC DNA]</scope>
    <source>
        <strain evidence="5">ATCC BAA-887 / DSM 12427 / ZAS-2</strain>
    </source>
</reference>
<organism evidence="4 5">
    <name type="scientific">Treponema primitia (strain ATCC BAA-887 / DSM 12427 / ZAS-2)</name>
    <dbReference type="NCBI Taxonomy" id="545694"/>
    <lineage>
        <taxon>Bacteria</taxon>
        <taxon>Pseudomonadati</taxon>
        <taxon>Spirochaetota</taxon>
        <taxon>Spirochaetia</taxon>
        <taxon>Spirochaetales</taxon>
        <taxon>Treponemataceae</taxon>
        <taxon>Treponema</taxon>
    </lineage>
</organism>
<dbReference type="InterPro" id="IPR036034">
    <property type="entry name" value="PDZ_sf"/>
</dbReference>
<accession>F5YGT0</accession>
<dbReference type="SUPFAM" id="SSF50156">
    <property type="entry name" value="PDZ domain-like"/>
    <property type="match status" value="1"/>
</dbReference>
<dbReference type="GO" id="GO:0006508">
    <property type="term" value="P:proteolysis"/>
    <property type="evidence" value="ECO:0007669"/>
    <property type="project" value="UniProtKB-KW"/>
</dbReference>
<evidence type="ECO:0000256" key="3">
    <source>
        <dbReference type="ARBA" id="ARBA00022801"/>
    </source>
</evidence>
<evidence type="ECO:0000313" key="5">
    <source>
        <dbReference type="Proteomes" id="UP000009223"/>
    </source>
</evidence>
<proteinExistence type="inferred from homology"/>
<keyword evidence="2" id="KW-0645">Protease</keyword>
<dbReference type="Pfam" id="PF13365">
    <property type="entry name" value="Trypsin_2"/>
    <property type="match status" value="1"/>
</dbReference>
<evidence type="ECO:0000256" key="1">
    <source>
        <dbReference type="ARBA" id="ARBA00010541"/>
    </source>
</evidence>
<comment type="similarity">
    <text evidence="1">Belongs to the peptidase S1C family.</text>
</comment>
<dbReference type="OrthoDB" id="9758917at2"/>
<dbReference type="SUPFAM" id="SSF50494">
    <property type="entry name" value="Trypsin-like serine proteases"/>
    <property type="match status" value="1"/>
</dbReference>
<dbReference type="GO" id="GO:0004252">
    <property type="term" value="F:serine-type endopeptidase activity"/>
    <property type="evidence" value="ECO:0007669"/>
    <property type="project" value="InterPro"/>
</dbReference>
<dbReference type="PRINTS" id="PR00834">
    <property type="entry name" value="PROTEASES2C"/>
</dbReference>
<dbReference type="InterPro" id="IPR001940">
    <property type="entry name" value="Peptidase_S1C"/>
</dbReference>
<evidence type="ECO:0000313" key="4">
    <source>
        <dbReference type="EMBL" id="AEF83679.1"/>
    </source>
</evidence>